<sequence>MTDKNTMKVGWKEYAALPELGVERIHVKIDTGAKTSAIHTLSNKLFLKGRKQWVKFTLAPHQDDDDTTIDCEMPVKDQRTITSSNGHKSERIVIETPLVIGGIKRHIELTLVCRRKMKFRMLLGRQAMHDMVVVPQKSHLTTKTKGNKKS</sequence>
<protein>
    <recommendedName>
        <fullName evidence="1">Retropepsin-like aspartic endopeptidase domain-containing protein</fullName>
    </recommendedName>
</protein>
<gene>
    <name evidence="2" type="ORF">C8D91_1013</name>
</gene>
<feature type="domain" description="Retropepsin-like aspartic endopeptidase" evidence="1">
    <location>
        <begin position="9"/>
        <end position="138"/>
    </location>
</feature>
<dbReference type="PANTHER" id="PTHR38037:SF1">
    <property type="entry name" value="ATP-DEPENDENT ZINC PROTEASE DOMAIN-CONTAINING PROTEIN-RELATED"/>
    <property type="match status" value="1"/>
</dbReference>
<dbReference type="SUPFAM" id="SSF50630">
    <property type="entry name" value="Acid proteases"/>
    <property type="match status" value="1"/>
</dbReference>
<keyword evidence="3" id="KW-1185">Reference proteome</keyword>
<evidence type="ECO:0000259" key="1">
    <source>
        <dbReference type="Pfam" id="PF05618"/>
    </source>
</evidence>
<proteinExistence type="predicted"/>
<evidence type="ECO:0000313" key="2">
    <source>
        <dbReference type="EMBL" id="TDR22522.1"/>
    </source>
</evidence>
<name>A0A4R6XRK3_9GAMM</name>
<reference evidence="2 3" key="1">
    <citation type="submission" date="2019-03" db="EMBL/GenBank/DDBJ databases">
        <title>Genomic Encyclopedia of Type Strains, Phase IV (KMG-IV): sequencing the most valuable type-strain genomes for metagenomic binning, comparative biology and taxonomic classification.</title>
        <authorList>
            <person name="Goeker M."/>
        </authorList>
    </citation>
    <scope>NUCLEOTIDE SEQUENCE [LARGE SCALE GENOMIC DNA]</scope>
    <source>
        <strain evidence="2 3">DSM 25488</strain>
    </source>
</reference>
<dbReference type="AlphaFoldDB" id="A0A4R6XRK3"/>
<dbReference type="InterPro" id="IPR008503">
    <property type="entry name" value="Asp_endopeptidase"/>
</dbReference>
<dbReference type="InterPro" id="IPR021109">
    <property type="entry name" value="Peptidase_aspartic_dom_sf"/>
</dbReference>
<dbReference type="PANTHER" id="PTHR38037">
    <property type="entry name" value="ZN_PROTEASE DOMAIN-CONTAINING PROTEIN"/>
    <property type="match status" value="1"/>
</dbReference>
<dbReference type="Pfam" id="PF05618">
    <property type="entry name" value="Zn_protease"/>
    <property type="match status" value="1"/>
</dbReference>
<dbReference type="EMBL" id="SNZB01000002">
    <property type="protein sequence ID" value="TDR22522.1"/>
    <property type="molecule type" value="Genomic_DNA"/>
</dbReference>
<accession>A0A4R6XRK3</accession>
<dbReference type="RefSeq" id="WP_099019159.1">
    <property type="nucleotide sequence ID" value="NZ_NIHB01000002.1"/>
</dbReference>
<dbReference type="Proteomes" id="UP000295724">
    <property type="component" value="Unassembled WGS sequence"/>
</dbReference>
<dbReference type="Gene3D" id="2.40.70.10">
    <property type="entry name" value="Acid Proteases"/>
    <property type="match status" value="1"/>
</dbReference>
<evidence type="ECO:0000313" key="3">
    <source>
        <dbReference type="Proteomes" id="UP000295724"/>
    </source>
</evidence>
<organism evidence="2 3">
    <name type="scientific">Marinicella litoralis</name>
    <dbReference type="NCBI Taxonomy" id="644220"/>
    <lineage>
        <taxon>Bacteria</taxon>
        <taxon>Pseudomonadati</taxon>
        <taxon>Pseudomonadota</taxon>
        <taxon>Gammaproteobacteria</taxon>
        <taxon>Lysobacterales</taxon>
        <taxon>Marinicellaceae</taxon>
        <taxon>Marinicella</taxon>
    </lineage>
</organism>
<comment type="caution">
    <text evidence="2">The sequence shown here is derived from an EMBL/GenBank/DDBJ whole genome shotgun (WGS) entry which is preliminary data.</text>
</comment>
<dbReference type="OrthoDB" id="9782977at2"/>